<proteinExistence type="predicted"/>
<protein>
    <submittedName>
        <fullName evidence="3">Slender lobes-like protein</fullName>
    </submittedName>
</protein>
<dbReference type="GeneID" id="136117072"/>
<dbReference type="AlphaFoldDB" id="A0AB40DFA7"/>
<accession>A0AB40DFA7</accession>
<keyword evidence="2" id="KW-1185">Reference proteome</keyword>
<feature type="compositionally biased region" description="Polar residues" evidence="1">
    <location>
        <begin position="177"/>
        <end position="188"/>
    </location>
</feature>
<reference evidence="3" key="1">
    <citation type="submission" date="2025-08" db="UniProtKB">
        <authorList>
            <consortium name="RefSeq"/>
        </authorList>
    </citation>
    <scope>IDENTIFICATION</scope>
</reference>
<feature type="compositionally biased region" description="Basic residues" evidence="1">
    <location>
        <begin position="127"/>
        <end position="141"/>
    </location>
</feature>
<feature type="region of interest" description="Disordered" evidence="1">
    <location>
        <begin position="1"/>
        <end position="201"/>
    </location>
</feature>
<evidence type="ECO:0000313" key="2">
    <source>
        <dbReference type="Proteomes" id="UP001652628"/>
    </source>
</evidence>
<name>A0AB40DFA7_DROSZ</name>
<sequence length="201" mass="21910">MVLTRSAAKLKQNEGPSAAEQKQVKTPEPKAPASPPVQKRVAAPKRRPAPKKDVKELQVARQSLRDAMNLLAEKTSNDEEETATEKNEKGGKKLVAPKADKKIPTSQNGKAAAKQPDPATATDQKPTKKPIKKKTTRKAKTKATSPVKSSDEENKPVRTSAGYLTISDQSPRREPSINLTKVNSNIKQQPLKPQADGKRKN</sequence>
<evidence type="ECO:0000313" key="3">
    <source>
        <dbReference type="RefSeq" id="XP_065722186.2"/>
    </source>
</evidence>
<organism evidence="2 3">
    <name type="scientific">Drosophila suzukii</name>
    <name type="common">Spotted-wing drosophila fruit fly</name>
    <dbReference type="NCBI Taxonomy" id="28584"/>
    <lineage>
        <taxon>Eukaryota</taxon>
        <taxon>Metazoa</taxon>
        <taxon>Ecdysozoa</taxon>
        <taxon>Arthropoda</taxon>
        <taxon>Hexapoda</taxon>
        <taxon>Insecta</taxon>
        <taxon>Pterygota</taxon>
        <taxon>Neoptera</taxon>
        <taxon>Endopterygota</taxon>
        <taxon>Diptera</taxon>
        <taxon>Brachycera</taxon>
        <taxon>Muscomorpha</taxon>
        <taxon>Ephydroidea</taxon>
        <taxon>Drosophilidae</taxon>
        <taxon>Drosophila</taxon>
        <taxon>Sophophora</taxon>
    </lineage>
</organism>
<gene>
    <name evidence="3" type="primary">LOC136117072</name>
</gene>
<evidence type="ECO:0000256" key="1">
    <source>
        <dbReference type="SAM" id="MobiDB-lite"/>
    </source>
</evidence>
<dbReference type="RefSeq" id="XP_065722186.2">
    <property type="nucleotide sequence ID" value="XM_065866114.2"/>
</dbReference>
<dbReference type="Proteomes" id="UP001652628">
    <property type="component" value="Chromosome 3"/>
</dbReference>